<dbReference type="PANTHER" id="PTHR47272:SF1">
    <property type="entry name" value="PIGGYBAC TRANSPOSABLE ELEMENT-DERIVED PROTEIN 3-LIKE"/>
    <property type="match status" value="1"/>
</dbReference>
<dbReference type="Pfam" id="PF13843">
    <property type="entry name" value="DDE_Tnp_1_7"/>
    <property type="match status" value="1"/>
</dbReference>
<gene>
    <name evidence="2" type="ORF">PR048_007493</name>
</gene>
<proteinExistence type="predicted"/>
<dbReference type="PANTHER" id="PTHR47272">
    <property type="entry name" value="DDE_TNP_1_7 DOMAIN-CONTAINING PROTEIN"/>
    <property type="match status" value="1"/>
</dbReference>
<dbReference type="Proteomes" id="UP001159363">
    <property type="component" value="Chromosome 3"/>
</dbReference>
<evidence type="ECO:0000313" key="2">
    <source>
        <dbReference type="EMBL" id="KAJ8888008.1"/>
    </source>
</evidence>
<accession>A0ABQ9HW30</accession>
<sequence length="198" mass="23252">MTADAFSKQYCIYQELTQKDISWHVGAYVSPPISFYQPPVNNIYQLPSPTSYFDKYFNQNLLREIVENTNLYAVQNNTANFAPTTVQEVNNFIRMHVLMGNLSYPRVHLYWEPKFCVPLISENISLNRFFKLRQNLHFVPVIYKDPNNTDLRPLFDAIKSRCKDDLELEARLCIDEYYTFQGPDQCHSMCRTNRLNGA</sequence>
<keyword evidence="3" id="KW-1185">Reference proteome</keyword>
<evidence type="ECO:0000259" key="1">
    <source>
        <dbReference type="Pfam" id="PF13843"/>
    </source>
</evidence>
<feature type="domain" description="PiggyBac transposable element-derived protein" evidence="1">
    <location>
        <begin position="48"/>
        <end position="179"/>
    </location>
</feature>
<dbReference type="EMBL" id="JARBHB010000003">
    <property type="protein sequence ID" value="KAJ8888008.1"/>
    <property type="molecule type" value="Genomic_DNA"/>
</dbReference>
<organism evidence="2 3">
    <name type="scientific">Dryococelus australis</name>
    <dbReference type="NCBI Taxonomy" id="614101"/>
    <lineage>
        <taxon>Eukaryota</taxon>
        <taxon>Metazoa</taxon>
        <taxon>Ecdysozoa</taxon>
        <taxon>Arthropoda</taxon>
        <taxon>Hexapoda</taxon>
        <taxon>Insecta</taxon>
        <taxon>Pterygota</taxon>
        <taxon>Neoptera</taxon>
        <taxon>Polyneoptera</taxon>
        <taxon>Phasmatodea</taxon>
        <taxon>Verophasmatodea</taxon>
        <taxon>Anareolatae</taxon>
        <taxon>Phasmatidae</taxon>
        <taxon>Eurycanthinae</taxon>
        <taxon>Dryococelus</taxon>
    </lineage>
</organism>
<protein>
    <recommendedName>
        <fullName evidence="1">PiggyBac transposable element-derived protein domain-containing protein</fullName>
    </recommendedName>
</protein>
<comment type="caution">
    <text evidence="2">The sequence shown here is derived from an EMBL/GenBank/DDBJ whole genome shotgun (WGS) entry which is preliminary data.</text>
</comment>
<dbReference type="InterPro" id="IPR029526">
    <property type="entry name" value="PGBD"/>
</dbReference>
<name>A0ABQ9HW30_9NEOP</name>
<evidence type="ECO:0000313" key="3">
    <source>
        <dbReference type="Proteomes" id="UP001159363"/>
    </source>
</evidence>
<reference evidence="2 3" key="1">
    <citation type="submission" date="2023-02" db="EMBL/GenBank/DDBJ databases">
        <title>LHISI_Scaffold_Assembly.</title>
        <authorList>
            <person name="Stuart O.P."/>
            <person name="Cleave R."/>
            <person name="Magrath M.J.L."/>
            <person name="Mikheyev A.S."/>
        </authorList>
    </citation>
    <scope>NUCLEOTIDE SEQUENCE [LARGE SCALE GENOMIC DNA]</scope>
    <source>
        <strain evidence="2">Daus_M_001</strain>
        <tissue evidence="2">Leg muscle</tissue>
    </source>
</reference>